<dbReference type="InterPro" id="IPR036396">
    <property type="entry name" value="Cyt_P450_sf"/>
</dbReference>
<comment type="similarity">
    <text evidence="2 12">Belongs to the cytochrome P450 family.</text>
</comment>
<dbReference type="Gene3D" id="1.10.630.10">
    <property type="entry name" value="Cytochrome P450"/>
    <property type="match status" value="1"/>
</dbReference>
<evidence type="ECO:0000256" key="4">
    <source>
        <dbReference type="ARBA" id="ARBA00022692"/>
    </source>
</evidence>
<accession>A0A2N9IJ65</accession>
<comment type="subcellular location">
    <subcellularLocation>
        <location evidence="1">Membrane</location>
        <topology evidence="1">Single-pass membrane protein</topology>
    </subcellularLocation>
</comment>
<dbReference type="InterPro" id="IPR050665">
    <property type="entry name" value="Cytochrome_P450_Monooxygen"/>
</dbReference>
<evidence type="ECO:0000256" key="6">
    <source>
        <dbReference type="ARBA" id="ARBA00022989"/>
    </source>
</evidence>
<dbReference type="GO" id="GO:0020037">
    <property type="term" value="F:heme binding"/>
    <property type="evidence" value="ECO:0007669"/>
    <property type="project" value="InterPro"/>
</dbReference>
<dbReference type="GO" id="GO:0005506">
    <property type="term" value="F:iron ion binding"/>
    <property type="evidence" value="ECO:0007669"/>
    <property type="project" value="InterPro"/>
</dbReference>
<sequence length="351" mass="40165">MSAAFHQSCSDMICKWETLVSKEGSIELDVWPYLQTMSSDVISRTAFGSSYEEGRRIFELQREQARLIMKTIQSVYIPGWRFLPTKLNKRMKEINKEVQASLKGIIDKREKAIKAGEARTDDLLGLLIESNLKEIQEHGDDKNVGMNLKDVIEECKLFYFAGQETTSVLLVWTMVMLSRYPSWQARAREEVLQVFGKNKPEFDGLNQLKVVTMILYEVLRLYPPVILLNRTVHKETKLGELFLPAGVLISLPTILIHHDRELWGDDAKDFKPDRFSEGVSKATRGQVSFFPFGWGPRMCIGQHFSMIEAKMTLSMILQRFSLEPSPSYAHAPFPVITLQPQYGAPIILCKL</sequence>
<comment type="cofactor">
    <cofactor evidence="11">
        <name>heme</name>
        <dbReference type="ChEBI" id="CHEBI:30413"/>
    </cofactor>
</comment>
<evidence type="ECO:0000256" key="5">
    <source>
        <dbReference type="ARBA" id="ARBA00022723"/>
    </source>
</evidence>
<dbReference type="GO" id="GO:0016020">
    <property type="term" value="C:membrane"/>
    <property type="evidence" value="ECO:0007669"/>
    <property type="project" value="UniProtKB-SubCell"/>
</dbReference>
<dbReference type="PRINTS" id="PR00463">
    <property type="entry name" value="EP450I"/>
</dbReference>
<evidence type="ECO:0000256" key="11">
    <source>
        <dbReference type="PIRSR" id="PIRSR602401-1"/>
    </source>
</evidence>
<keyword evidence="7 12" id="KW-0560">Oxidoreductase</keyword>
<dbReference type="InterPro" id="IPR017972">
    <property type="entry name" value="Cyt_P450_CS"/>
</dbReference>
<evidence type="ECO:0000256" key="12">
    <source>
        <dbReference type="RuleBase" id="RU000461"/>
    </source>
</evidence>
<dbReference type="InterPro" id="IPR002401">
    <property type="entry name" value="Cyt_P450_E_grp-I"/>
</dbReference>
<evidence type="ECO:0000256" key="10">
    <source>
        <dbReference type="ARBA" id="ARBA00023136"/>
    </source>
</evidence>
<evidence type="ECO:0008006" key="15">
    <source>
        <dbReference type="Google" id="ProtNLM"/>
    </source>
</evidence>
<dbReference type="SUPFAM" id="SSF48264">
    <property type="entry name" value="Cytochrome P450"/>
    <property type="match status" value="1"/>
</dbReference>
<dbReference type="InterPro" id="IPR001128">
    <property type="entry name" value="Cyt_P450"/>
</dbReference>
<protein>
    <recommendedName>
        <fullName evidence="15">Cytochrome P450</fullName>
    </recommendedName>
</protein>
<dbReference type="PROSITE" id="PS00086">
    <property type="entry name" value="CYTOCHROME_P450"/>
    <property type="match status" value="1"/>
</dbReference>
<dbReference type="PANTHER" id="PTHR24282">
    <property type="entry name" value="CYTOCHROME P450 FAMILY MEMBER"/>
    <property type="match status" value="1"/>
</dbReference>
<evidence type="ECO:0000256" key="3">
    <source>
        <dbReference type="ARBA" id="ARBA00022617"/>
    </source>
</evidence>
<keyword evidence="4" id="KW-0812">Transmembrane</keyword>
<evidence type="ECO:0000256" key="8">
    <source>
        <dbReference type="ARBA" id="ARBA00023004"/>
    </source>
</evidence>
<dbReference type="GO" id="GO:0004497">
    <property type="term" value="F:monooxygenase activity"/>
    <property type="evidence" value="ECO:0007669"/>
    <property type="project" value="UniProtKB-KW"/>
</dbReference>
<evidence type="ECO:0000256" key="9">
    <source>
        <dbReference type="ARBA" id="ARBA00023033"/>
    </source>
</evidence>
<evidence type="ECO:0000256" key="7">
    <source>
        <dbReference type="ARBA" id="ARBA00023002"/>
    </source>
</evidence>
<evidence type="ECO:0000313" key="14">
    <source>
        <dbReference type="EMBL" id="SPD24093.1"/>
    </source>
</evidence>
<name>A0A2N9IJ65_FAGSY</name>
<dbReference type="EMBL" id="OIVN01002121">
    <property type="protein sequence ID" value="SPD00791.1"/>
    <property type="molecule type" value="Genomic_DNA"/>
</dbReference>
<keyword evidence="5 11" id="KW-0479">Metal-binding</keyword>
<evidence type="ECO:0000256" key="2">
    <source>
        <dbReference type="ARBA" id="ARBA00010617"/>
    </source>
</evidence>
<proteinExistence type="inferred from homology"/>
<dbReference type="AlphaFoldDB" id="A0A2N9IJ65"/>
<dbReference type="PRINTS" id="PR00385">
    <property type="entry name" value="P450"/>
</dbReference>
<keyword evidence="9 12" id="KW-0503">Monooxygenase</keyword>
<organism evidence="14">
    <name type="scientific">Fagus sylvatica</name>
    <name type="common">Beechnut</name>
    <dbReference type="NCBI Taxonomy" id="28930"/>
    <lineage>
        <taxon>Eukaryota</taxon>
        <taxon>Viridiplantae</taxon>
        <taxon>Streptophyta</taxon>
        <taxon>Embryophyta</taxon>
        <taxon>Tracheophyta</taxon>
        <taxon>Spermatophyta</taxon>
        <taxon>Magnoliopsida</taxon>
        <taxon>eudicotyledons</taxon>
        <taxon>Gunneridae</taxon>
        <taxon>Pentapetalae</taxon>
        <taxon>rosids</taxon>
        <taxon>fabids</taxon>
        <taxon>Fagales</taxon>
        <taxon>Fagaceae</taxon>
        <taxon>Fagus</taxon>
    </lineage>
</organism>
<reference evidence="14" key="1">
    <citation type="submission" date="2018-02" db="EMBL/GenBank/DDBJ databases">
        <authorList>
            <person name="Cohen D.B."/>
            <person name="Kent A.D."/>
        </authorList>
    </citation>
    <scope>NUCLEOTIDE SEQUENCE</scope>
</reference>
<dbReference type="EMBL" id="OIVN01005802">
    <property type="protein sequence ID" value="SPD24093.1"/>
    <property type="molecule type" value="Genomic_DNA"/>
</dbReference>
<dbReference type="Pfam" id="PF00067">
    <property type="entry name" value="p450"/>
    <property type="match status" value="1"/>
</dbReference>
<dbReference type="PANTHER" id="PTHR24282:SF255">
    <property type="entry name" value="CYTOCHROME P450 72A11-RELATED"/>
    <property type="match status" value="1"/>
</dbReference>
<gene>
    <name evidence="13" type="ORF">FSB_LOCUS28673</name>
    <name evidence="14" type="ORF">FSB_LOCUS51975</name>
</gene>
<feature type="binding site" description="axial binding residue" evidence="11">
    <location>
        <position position="299"/>
    </location>
    <ligand>
        <name>heme</name>
        <dbReference type="ChEBI" id="CHEBI:30413"/>
    </ligand>
    <ligandPart>
        <name>Fe</name>
        <dbReference type="ChEBI" id="CHEBI:18248"/>
    </ligandPart>
</feature>
<keyword evidence="3 11" id="KW-0349">Heme</keyword>
<keyword evidence="10" id="KW-0472">Membrane</keyword>
<evidence type="ECO:0000313" key="13">
    <source>
        <dbReference type="EMBL" id="SPD00791.1"/>
    </source>
</evidence>
<keyword evidence="8 11" id="KW-0408">Iron</keyword>
<keyword evidence="6" id="KW-1133">Transmembrane helix</keyword>
<dbReference type="GO" id="GO:0016705">
    <property type="term" value="F:oxidoreductase activity, acting on paired donors, with incorporation or reduction of molecular oxygen"/>
    <property type="evidence" value="ECO:0007669"/>
    <property type="project" value="InterPro"/>
</dbReference>
<evidence type="ECO:0000256" key="1">
    <source>
        <dbReference type="ARBA" id="ARBA00004167"/>
    </source>
</evidence>